<sequence length="195" mass="22541">MKLNNFFNKNKLIKISLISFILSILLFFTAMIYIGNSNYKLSKFSKEIEETFGVNFNEIFSFNYFFASSNEGIHRNISLDNLDKLIIKAPNSNIWLHEDSDKNSYLAKNNKFSTNVDIRKLNKIDINASKYFNYQYLEKTKTGILTLNDKIEGIFYSSVYLDIPSTFKGSVILETFEENVNNITSSLNVSINQPK</sequence>
<accession>N9Y4J0</accession>
<gene>
    <name evidence="2" type="ORF">HMPREF1092_00280</name>
</gene>
<dbReference type="AlphaFoldDB" id="N9Y4J0"/>
<feature type="transmembrane region" description="Helical" evidence="1">
    <location>
        <begin position="12"/>
        <end position="34"/>
    </location>
</feature>
<protein>
    <submittedName>
        <fullName evidence="2">Uncharacterized protein</fullName>
    </submittedName>
</protein>
<keyword evidence="3" id="KW-1185">Reference proteome</keyword>
<keyword evidence="1" id="KW-0472">Membrane</keyword>
<evidence type="ECO:0000313" key="2">
    <source>
        <dbReference type="EMBL" id="ENZ03094.1"/>
    </source>
</evidence>
<dbReference type="Proteomes" id="UP000013097">
    <property type="component" value="Unassembled WGS sequence"/>
</dbReference>
<proteinExistence type="predicted"/>
<keyword evidence="1" id="KW-1133">Transmembrane helix</keyword>
<dbReference type="RefSeq" id="WP_002596784.1">
    <property type="nucleotide sequence ID" value="NZ_KB850956.1"/>
</dbReference>
<dbReference type="HOGENOM" id="CLU_1394215_0_0_9"/>
<evidence type="ECO:0000313" key="3">
    <source>
        <dbReference type="Proteomes" id="UP000013097"/>
    </source>
</evidence>
<dbReference type="EMBL" id="AGYT01000007">
    <property type="protein sequence ID" value="ENZ03094.1"/>
    <property type="molecule type" value="Genomic_DNA"/>
</dbReference>
<dbReference type="PATRIC" id="fig|999411.4.peg.263"/>
<reference evidence="2 3" key="1">
    <citation type="submission" date="2013-01" db="EMBL/GenBank/DDBJ databases">
        <title>The Genome Sequence of Clostridium colicanis 209318.</title>
        <authorList>
            <consortium name="The Broad Institute Genome Sequencing Platform"/>
            <person name="Earl A."/>
            <person name="Ward D."/>
            <person name="Feldgarden M."/>
            <person name="Gevers D."/>
            <person name="Courvalin P."/>
            <person name="Lambert T."/>
            <person name="Walker B."/>
            <person name="Young S.K."/>
            <person name="Zeng Q."/>
            <person name="Gargeya S."/>
            <person name="Fitzgerald M."/>
            <person name="Haas B."/>
            <person name="Abouelleil A."/>
            <person name="Alvarado L."/>
            <person name="Arachchi H.M."/>
            <person name="Berlin A.M."/>
            <person name="Chapman S.B."/>
            <person name="Dewar J."/>
            <person name="Goldberg J."/>
            <person name="Griggs A."/>
            <person name="Gujja S."/>
            <person name="Hansen M."/>
            <person name="Howarth C."/>
            <person name="Imamovic A."/>
            <person name="Larimer J."/>
            <person name="McCowan C."/>
            <person name="Murphy C."/>
            <person name="Neiman D."/>
            <person name="Pearson M."/>
            <person name="Priest M."/>
            <person name="Roberts A."/>
            <person name="Saif S."/>
            <person name="Shea T."/>
            <person name="Sisk P."/>
            <person name="Sykes S."/>
            <person name="Wortman J."/>
            <person name="Nusbaum C."/>
            <person name="Birren B."/>
        </authorList>
    </citation>
    <scope>NUCLEOTIDE SEQUENCE [LARGE SCALE GENOMIC DNA]</scope>
    <source>
        <strain evidence="2 3">209318</strain>
    </source>
</reference>
<comment type="caution">
    <text evidence="2">The sequence shown here is derived from an EMBL/GenBank/DDBJ whole genome shotgun (WGS) entry which is preliminary data.</text>
</comment>
<evidence type="ECO:0000256" key="1">
    <source>
        <dbReference type="SAM" id="Phobius"/>
    </source>
</evidence>
<keyword evidence="1" id="KW-0812">Transmembrane</keyword>
<name>N9Y4J0_9CLOT</name>
<organism evidence="2 3">
    <name type="scientific">Clostridium thermobutyricum</name>
    <dbReference type="NCBI Taxonomy" id="29372"/>
    <lineage>
        <taxon>Bacteria</taxon>
        <taxon>Bacillati</taxon>
        <taxon>Bacillota</taxon>
        <taxon>Clostridia</taxon>
        <taxon>Eubacteriales</taxon>
        <taxon>Clostridiaceae</taxon>
        <taxon>Clostridium</taxon>
    </lineage>
</organism>